<evidence type="ECO:0000313" key="2">
    <source>
        <dbReference type="Proteomes" id="UP000298663"/>
    </source>
</evidence>
<sequence>MDFVCLSFYEDVVATFDLKSLISILHYSDESTLKYAVRRRLQGPYYRQLRIYINDENEFKIDVIHKHRFEDSDACDVTKIERLIHNELVITDKNEFYDLPKDFLSNQDAKNCMTTTRTACKDEMSLLMQNLIVEDVKIHIEVNESTNIKLVLADLKAFKGSISVFSCSSWRYLMEKTLTFLIVKNEVLQALNIRNIDVEKKTTFWIKILRTCPAVTLGLRPKLDQGKSVKSIIQIFMRLAENPGNSREHVFKAEYSYSSQAIKEYLLEKKFKFMEAFVKNGSDQKVIYKLKIEDFEIEVHFDKSGEACVKMTKLACDMGC</sequence>
<gene>
    <name evidence="1" type="ORF">L596_009409</name>
</gene>
<dbReference type="EMBL" id="AZBU02000002">
    <property type="protein sequence ID" value="TKR95212.1"/>
    <property type="molecule type" value="Genomic_DNA"/>
</dbReference>
<protein>
    <submittedName>
        <fullName evidence="1">Uncharacterized protein</fullName>
    </submittedName>
</protein>
<comment type="caution">
    <text evidence="1">The sequence shown here is derived from an EMBL/GenBank/DDBJ whole genome shotgun (WGS) entry which is preliminary data.</text>
</comment>
<keyword evidence="2" id="KW-1185">Reference proteome</keyword>
<accession>A0A4U5PFA1</accession>
<proteinExistence type="predicted"/>
<name>A0A4U5PFA1_STECR</name>
<dbReference type="AlphaFoldDB" id="A0A4U5PFA1"/>
<reference evidence="1 2" key="1">
    <citation type="journal article" date="2015" name="Genome Biol.">
        <title>Comparative genomics of Steinernema reveals deeply conserved gene regulatory networks.</title>
        <authorList>
            <person name="Dillman A.R."/>
            <person name="Macchietto M."/>
            <person name="Porter C.F."/>
            <person name="Rogers A."/>
            <person name="Williams B."/>
            <person name="Antoshechkin I."/>
            <person name="Lee M.M."/>
            <person name="Goodwin Z."/>
            <person name="Lu X."/>
            <person name="Lewis E.E."/>
            <person name="Goodrich-Blair H."/>
            <person name="Stock S.P."/>
            <person name="Adams B.J."/>
            <person name="Sternberg P.W."/>
            <person name="Mortazavi A."/>
        </authorList>
    </citation>
    <scope>NUCLEOTIDE SEQUENCE [LARGE SCALE GENOMIC DNA]</scope>
    <source>
        <strain evidence="1 2">ALL</strain>
    </source>
</reference>
<dbReference type="Proteomes" id="UP000298663">
    <property type="component" value="Unassembled WGS sequence"/>
</dbReference>
<reference evidence="1 2" key="2">
    <citation type="journal article" date="2019" name="G3 (Bethesda)">
        <title>Hybrid Assembly of the Genome of the Entomopathogenic Nematode Steinernema carpocapsae Identifies the X-Chromosome.</title>
        <authorList>
            <person name="Serra L."/>
            <person name="Macchietto M."/>
            <person name="Macias-Munoz A."/>
            <person name="McGill C.J."/>
            <person name="Rodriguez I.M."/>
            <person name="Rodriguez B."/>
            <person name="Murad R."/>
            <person name="Mortazavi A."/>
        </authorList>
    </citation>
    <scope>NUCLEOTIDE SEQUENCE [LARGE SCALE GENOMIC DNA]</scope>
    <source>
        <strain evidence="1 2">ALL</strain>
    </source>
</reference>
<evidence type="ECO:0000313" key="1">
    <source>
        <dbReference type="EMBL" id="TKR95212.1"/>
    </source>
</evidence>
<organism evidence="1 2">
    <name type="scientific">Steinernema carpocapsae</name>
    <name type="common">Entomopathogenic nematode</name>
    <dbReference type="NCBI Taxonomy" id="34508"/>
    <lineage>
        <taxon>Eukaryota</taxon>
        <taxon>Metazoa</taxon>
        <taxon>Ecdysozoa</taxon>
        <taxon>Nematoda</taxon>
        <taxon>Chromadorea</taxon>
        <taxon>Rhabditida</taxon>
        <taxon>Tylenchina</taxon>
        <taxon>Panagrolaimomorpha</taxon>
        <taxon>Strongyloidoidea</taxon>
        <taxon>Steinernematidae</taxon>
        <taxon>Steinernema</taxon>
    </lineage>
</organism>